<dbReference type="InterPro" id="IPR014722">
    <property type="entry name" value="Rib_uL2_dom2"/>
</dbReference>
<dbReference type="EMBL" id="CP119879">
    <property type="protein sequence ID" value="WFD35611.1"/>
    <property type="molecule type" value="Genomic_DNA"/>
</dbReference>
<evidence type="ECO:0000256" key="1">
    <source>
        <dbReference type="ARBA" id="ARBA00010618"/>
    </source>
</evidence>
<dbReference type="Gene3D" id="2.30.30.30">
    <property type="match status" value="1"/>
</dbReference>
<sequence length="126" mass="14148">MVSSSSRVNRKAHFQAPGHIRRKIMSAPLNKELRGEHGIRSLPIRKDDEVIVVRGSSKGSEGKIVQVYRKKWVVHVERLQREKSNGATVPIPVHPSNVVITKIKLDKDRKNTIARKSGKKVEEASA</sequence>
<dbReference type="GO" id="GO:0003723">
    <property type="term" value="F:RNA binding"/>
    <property type="evidence" value="ECO:0007669"/>
    <property type="project" value="InterPro"/>
</dbReference>
<comment type="similarity">
    <text evidence="1">Belongs to the universal ribosomal protein uL24 family.</text>
</comment>
<dbReference type="GO" id="GO:0015934">
    <property type="term" value="C:large ribosomal subunit"/>
    <property type="evidence" value="ECO:0007669"/>
    <property type="project" value="InterPro"/>
</dbReference>
<dbReference type="InterPro" id="IPR005825">
    <property type="entry name" value="Ribosomal_uL24_CS"/>
</dbReference>
<dbReference type="AlphaFoldDB" id="A0AAF0JBT2"/>
<dbReference type="PANTHER" id="PTHR11143">
    <property type="entry name" value="60S RIBOSOMAL PROTEIN L26 FAMILY MEMBER"/>
    <property type="match status" value="1"/>
</dbReference>
<gene>
    <name evidence="6" type="primary">RPL26A</name>
    <name evidence="6" type="ORF">MCUN1_002469</name>
</gene>
<dbReference type="GO" id="GO:0003735">
    <property type="term" value="F:structural constituent of ribosome"/>
    <property type="evidence" value="ECO:0007669"/>
    <property type="project" value="InterPro"/>
</dbReference>
<evidence type="ECO:0000256" key="2">
    <source>
        <dbReference type="ARBA" id="ARBA00022980"/>
    </source>
</evidence>
<name>A0AAF0JBT2_9BASI</name>
<dbReference type="SUPFAM" id="SSF50104">
    <property type="entry name" value="Translation proteins SH3-like domain"/>
    <property type="match status" value="1"/>
</dbReference>
<dbReference type="PROSITE" id="PS01108">
    <property type="entry name" value="RIBOSOMAL_L24"/>
    <property type="match status" value="1"/>
</dbReference>
<dbReference type="InterPro" id="IPR005824">
    <property type="entry name" value="KOW"/>
</dbReference>
<reference evidence="6" key="1">
    <citation type="submission" date="2023-03" db="EMBL/GenBank/DDBJ databases">
        <title>Mating type loci evolution in Malassezia.</title>
        <authorList>
            <person name="Coelho M.A."/>
        </authorList>
    </citation>
    <scope>NUCLEOTIDE SEQUENCE</scope>
    <source>
        <strain evidence="6">CBS 11721</strain>
    </source>
</reference>
<protein>
    <submittedName>
        <fullName evidence="6">60S ribosomal protein L26A</fullName>
    </submittedName>
</protein>
<evidence type="ECO:0000256" key="4">
    <source>
        <dbReference type="SAM" id="MobiDB-lite"/>
    </source>
</evidence>
<accession>A0AAF0JBT2</accession>
<dbReference type="HAMAP" id="MF_01326_A">
    <property type="entry name" value="Ribosomal_uL24_A"/>
    <property type="match status" value="1"/>
</dbReference>
<dbReference type="SMART" id="SM00739">
    <property type="entry name" value="KOW"/>
    <property type="match status" value="1"/>
</dbReference>
<dbReference type="Proteomes" id="UP001219933">
    <property type="component" value="Chromosome 3"/>
</dbReference>
<dbReference type="InterPro" id="IPR008991">
    <property type="entry name" value="Translation_prot_SH3-like_sf"/>
</dbReference>
<feature type="compositionally biased region" description="Basic residues" evidence="4">
    <location>
        <begin position="8"/>
        <end position="21"/>
    </location>
</feature>
<evidence type="ECO:0000259" key="5">
    <source>
        <dbReference type="SMART" id="SM00739"/>
    </source>
</evidence>
<dbReference type="FunFam" id="2.30.30.30:FF:000009">
    <property type="entry name" value="60S ribosomal protein L26"/>
    <property type="match status" value="1"/>
</dbReference>
<organism evidence="6 7">
    <name type="scientific">Malassezia cuniculi</name>
    <dbReference type="NCBI Taxonomy" id="948313"/>
    <lineage>
        <taxon>Eukaryota</taxon>
        <taxon>Fungi</taxon>
        <taxon>Dikarya</taxon>
        <taxon>Basidiomycota</taxon>
        <taxon>Ustilaginomycotina</taxon>
        <taxon>Malasseziomycetes</taxon>
        <taxon>Malasseziales</taxon>
        <taxon>Malasseziaceae</taxon>
        <taxon>Malassezia</taxon>
    </lineage>
</organism>
<proteinExistence type="inferred from homology"/>
<evidence type="ECO:0000313" key="7">
    <source>
        <dbReference type="Proteomes" id="UP001219933"/>
    </source>
</evidence>
<feature type="region of interest" description="Disordered" evidence="4">
    <location>
        <begin position="1"/>
        <end position="21"/>
    </location>
</feature>
<evidence type="ECO:0000256" key="3">
    <source>
        <dbReference type="ARBA" id="ARBA00023274"/>
    </source>
</evidence>
<keyword evidence="7" id="KW-1185">Reference proteome</keyword>
<dbReference type="GO" id="GO:0006412">
    <property type="term" value="P:translation"/>
    <property type="evidence" value="ECO:0007669"/>
    <property type="project" value="InterPro"/>
</dbReference>
<dbReference type="InterPro" id="IPR041988">
    <property type="entry name" value="Ribosomal_uL24_KOW"/>
</dbReference>
<dbReference type="NCBIfam" id="TIGR01080">
    <property type="entry name" value="rplX_A_E"/>
    <property type="match status" value="1"/>
</dbReference>
<keyword evidence="3" id="KW-0687">Ribonucleoprotein</keyword>
<dbReference type="InterPro" id="IPR005756">
    <property type="entry name" value="Ribosomal_uL24_euk/arc"/>
</dbReference>
<evidence type="ECO:0000313" key="6">
    <source>
        <dbReference type="EMBL" id="WFD35611.1"/>
    </source>
</evidence>
<dbReference type="Pfam" id="PF16906">
    <property type="entry name" value="Ribosomal_L26"/>
    <property type="match status" value="1"/>
</dbReference>
<dbReference type="Pfam" id="PF00467">
    <property type="entry name" value="KOW"/>
    <property type="match status" value="1"/>
</dbReference>
<feature type="domain" description="KOW" evidence="5">
    <location>
        <begin position="43"/>
        <end position="70"/>
    </location>
</feature>
<keyword evidence="2 6" id="KW-0689">Ribosomal protein</keyword>
<dbReference type="CDD" id="cd06089">
    <property type="entry name" value="KOW_RPL26"/>
    <property type="match status" value="1"/>
</dbReference>